<evidence type="ECO:0000313" key="15">
    <source>
        <dbReference type="EMBL" id="ROL47470.1"/>
    </source>
</evidence>
<dbReference type="PROSITE" id="PS01209">
    <property type="entry name" value="LDLRA_1"/>
    <property type="match status" value="1"/>
</dbReference>
<dbReference type="OrthoDB" id="8847287at2759"/>
<dbReference type="Gene3D" id="4.10.400.10">
    <property type="entry name" value="Low-density Lipoprotein Receptor"/>
    <property type="match status" value="1"/>
</dbReference>
<keyword evidence="16" id="KW-1185">Reference proteome</keyword>
<dbReference type="PROSITE" id="PS50068">
    <property type="entry name" value="LDLRA_2"/>
    <property type="match status" value="1"/>
</dbReference>
<evidence type="ECO:0000256" key="10">
    <source>
        <dbReference type="PIRSR" id="PIRSR607702-1"/>
    </source>
</evidence>
<dbReference type="InterPro" id="IPR000998">
    <property type="entry name" value="MAM_dom"/>
</dbReference>
<keyword evidence="13" id="KW-0812">Transmembrane</keyword>
<feature type="disulfide bond" evidence="12">
    <location>
        <begin position="421"/>
        <end position="436"/>
    </location>
</feature>
<comment type="caution">
    <text evidence="15">The sequence shown here is derived from an EMBL/GenBank/DDBJ whole genome shotgun (WGS) entry which is preliminary data.</text>
</comment>
<dbReference type="SMART" id="SM00137">
    <property type="entry name" value="MAM"/>
    <property type="match status" value="5"/>
</dbReference>
<dbReference type="EMBL" id="RJVU01035392">
    <property type="protein sequence ID" value="ROL47470.1"/>
    <property type="molecule type" value="Genomic_DNA"/>
</dbReference>
<dbReference type="PANTHER" id="PTHR23282">
    <property type="entry name" value="APICAL ENDOSOMAL GLYCOPROTEIN PRECURSOR"/>
    <property type="match status" value="1"/>
</dbReference>
<feature type="active site" description="Proton acceptor" evidence="10">
    <location>
        <position position="48"/>
    </location>
</feature>
<evidence type="ECO:0000313" key="16">
    <source>
        <dbReference type="Proteomes" id="UP000281406"/>
    </source>
</evidence>
<accession>A0A3N0YNG3</accession>
<feature type="binding site" evidence="11">
    <location>
        <position position="21"/>
    </location>
    <ligand>
        <name>substrate</name>
    </ligand>
</feature>
<evidence type="ECO:0000256" key="13">
    <source>
        <dbReference type="SAM" id="Phobius"/>
    </source>
</evidence>
<evidence type="ECO:0000256" key="2">
    <source>
        <dbReference type="ARBA" id="ARBA00010971"/>
    </source>
</evidence>
<evidence type="ECO:0000256" key="11">
    <source>
        <dbReference type="PIRSR" id="PIRSR607702-2"/>
    </source>
</evidence>
<evidence type="ECO:0000256" key="1">
    <source>
        <dbReference type="ARBA" id="ARBA00003087"/>
    </source>
</evidence>
<dbReference type="InterPro" id="IPR038596">
    <property type="entry name" value="Janus_sf"/>
</dbReference>
<dbReference type="PANTHER" id="PTHR23282:SF101">
    <property type="entry name" value="MAM DOMAIN-CONTAINING PROTEIN"/>
    <property type="match status" value="1"/>
</dbReference>
<dbReference type="InterPro" id="IPR013320">
    <property type="entry name" value="ConA-like_dom_sf"/>
</dbReference>
<dbReference type="Gene3D" id="3.50.20.20">
    <property type="entry name" value="Janus/Ocnus"/>
    <property type="match status" value="1"/>
</dbReference>
<feature type="transmembrane region" description="Helical" evidence="13">
    <location>
        <begin position="1289"/>
        <end position="1311"/>
    </location>
</feature>
<dbReference type="InterPro" id="IPR007702">
    <property type="entry name" value="Janus"/>
</dbReference>
<evidence type="ECO:0000256" key="12">
    <source>
        <dbReference type="PROSITE-ProRule" id="PRU00124"/>
    </source>
</evidence>
<dbReference type="Proteomes" id="UP000281406">
    <property type="component" value="Unassembled WGS sequence"/>
</dbReference>
<dbReference type="InterPro" id="IPR002172">
    <property type="entry name" value="LDrepeatLR_classA_rpt"/>
</dbReference>
<dbReference type="GO" id="GO:0101006">
    <property type="term" value="F:protein histidine phosphatase activity"/>
    <property type="evidence" value="ECO:0007669"/>
    <property type="project" value="UniProtKB-EC"/>
</dbReference>
<dbReference type="Pfam" id="PF00629">
    <property type="entry name" value="MAM"/>
    <property type="match status" value="6"/>
</dbReference>
<dbReference type="InterPro" id="IPR023415">
    <property type="entry name" value="LDLR_class-A_CS"/>
</dbReference>
<comment type="catalytic activity">
    <reaction evidence="8">
        <text>N(pros)-phospho-L-histidyl-[protein] + H2O = L-histidyl-[protein] + phosphate</text>
        <dbReference type="Rhea" id="RHEA:47964"/>
        <dbReference type="Rhea" id="RHEA-COMP:9745"/>
        <dbReference type="Rhea" id="RHEA-COMP:9746"/>
        <dbReference type="ChEBI" id="CHEBI:15377"/>
        <dbReference type="ChEBI" id="CHEBI:29979"/>
        <dbReference type="ChEBI" id="CHEBI:43474"/>
        <dbReference type="ChEBI" id="CHEBI:64837"/>
        <dbReference type="EC" id="3.9.1.3"/>
    </reaction>
</comment>
<feature type="disulfide bond" evidence="12">
    <location>
        <begin position="409"/>
        <end position="427"/>
    </location>
</feature>
<evidence type="ECO:0000256" key="7">
    <source>
        <dbReference type="ARBA" id="ARBA00030831"/>
    </source>
</evidence>
<feature type="domain" description="MAM" evidence="14">
    <location>
        <begin position="440"/>
        <end position="602"/>
    </location>
</feature>
<reference evidence="15 16" key="1">
    <citation type="submission" date="2018-10" db="EMBL/GenBank/DDBJ databases">
        <title>Genome assembly for a Yunnan-Guizhou Plateau 3E fish, Anabarilius grahami (Regan), and its evolutionary and genetic applications.</title>
        <authorList>
            <person name="Jiang W."/>
        </authorList>
    </citation>
    <scope>NUCLEOTIDE SEQUENCE [LARGE SCALE GENOMIC DNA]</scope>
    <source>
        <strain evidence="15">AG-KIZ</strain>
        <tissue evidence="15">Muscle</tissue>
    </source>
</reference>
<dbReference type="InterPro" id="IPR036055">
    <property type="entry name" value="LDL_receptor-like_sf"/>
</dbReference>
<evidence type="ECO:0000256" key="5">
    <source>
        <dbReference type="ARBA" id="ARBA00023157"/>
    </source>
</evidence>
<dbReference type="SUPFAM" id="SSF49899">
    <property type="entry name" value="Concanavalin A-like lectins/glucanases"/>
    <property type="match status" value="6"/>
</dbReference>
<evidence type="ECO:0000256" key="4">
    <source>
        <dbReference type="ARBA" id="ARBA00014497"/>
    </source>
</evidence>
<feature type="domain" description="MAM" evidence="14">
    <location>
        <begin position="802"/>
        <end position="950"/>
    </location>
</feature>
<dbReference type="SMART" id="SM00192">
    <property type="entry name" value="LDLa"/>
    <property type="match status" value="2"/>
</dbReference>
<evidence type="ECO:0000256" key="3">
    <source>
        <dbReference type="ARBA" id="ARBA00011945"/>
    </source>
</evidence>
<dbReference type="Pfam" id="PF05005">
    <property type="entry name" value="Ocnus"/>
    <property type="match status" value="1"/>
</dbReference>
<keyword evidence="13" id="KW-1133">Transmembrane helix</keyword>
<sequence>MSAERLAKIPEVDLDPNGVFKYVLIRVHSTDDDSYVDIVRGYAWAEYHADIYDRVAGELERGGGLDCECLGGGRIKHDCDAKKIHVYGYSMGFGRANHSVSTEKIKTHYPDYEVTWADEGYYLYVDSRGKDAGEVQNSSYLAAAQCFCSLYAEEELLFCLLVSKVKTGFMAVCHWILLACLMLIVCQRAVALEREDCSVSTENKCDFVCDLTDCSDEQDCGYRGREFVCDFEHEGKCGWTDKSIEAGYVWQRQQRGNTLPDSGPSSDYTTGTSTGWFMAVTAVSSDSPRTAVLVSPTIKQSSPTCRLRLRYFIWDSGHTGLGDTPLWGSVWQTDGEEAVVWRPESSSVRGWREATIYLGRIPGAFHIKLHSRRSEGKQGDVSIDQMEFQDCALPVPPESGACGPGFEKCKREGCVEVYKVCDSTDDCGDGTDEENCVQNMSCSFEDGLCGWDIRTISSLKWTRTNQMNISLSEPLKGPGRDHTTNTMTGHFLYVTKPDILRRDWTSFQSPPLAPTNDTHPCRMIMYTHQFGRVSGGLSVLVAGMQIYPVWQRGGALGDLWVKAEVEFVVNTTFQILFVAAIRDHAYGGIAIDDIVLSPECVLSNESMPTPEFPKPPADPCIEDSLKICDFHQDCPAGEDEAQCGDFSYEMGSSGWTDTSIGSQAWEIKVEYNDTIIQEKFLFVTGAPGQQLSEAQTRTPLLGPSGPACTLQFSYSLSGSNPHIGDLAVYVVDSVLGTHPVLWEFAGRTHETSGTWLKEEVYVGARDNQFRARAEELSPSNQIAVKDVYFVYCSPMFIPSGDVSCNFEVNLCGWYQDQTDNYDWKLHSGMDHTVHVGRSLVVDMWDASLRGLSGRLLSVRQQSNTEHCLSFFYKLYGPNTGALSVKLLFADGSEELLWMHSGAHGNVWHEGHCPVPPQLSAFQLVFEATRSGFDGQLALDDVAFVTGPCTLPSMCSFESQTCGYTSSGRARWTHRSWALDKTGPETDHSLGTEKGFYMLADSSVDVLPQGSVTTLTSPVRRGLTHTECVQFWYHTGGDNPGTLNVYVKPSDGDRIQLFSSSVRQGHAWRHGQGNVSLHGDWQLQFEVKGEGGIFNFIAIDDITYSTHSCPTTDGVCDFEKGLCGWSNTQNPSVDWLDWDLTSAQAEMFYSTPPYDHTLHTEEGHFLVLPNSKRDTANQNAWLLSPHLTPTKGTCLSFWVYQPTIYDSKLTVWRLSEKSRQELLTLHEGGGYWDYFSVNITSETEYQIVLEGFKGEKGFLALDDIRYTIGVNCAGQTTDKTPSSSNNTGTIVASVVFVILLLLILAALLVFYLRTKQKANASIRASSVSHISCAGFGNELYDAERLEEVHENTGP</sequence>
<evidence type="ECO:0000256" key="6">
    <source>
        <dbReference type="ARBA" id="ARBA00029952"/>
    </source>
</evidence>
<dbReference type="CDD" id="cd00112">
    <property type="entry name" value="LDLa"/>
    <property type="match status" value="1"/>
</dbReference>
<dbReference type="SUPFAM" id="SSF57424">
    <property type="entry name" value="LDL receptor-like module"/>
    <property type="match status" value="1"/>
</dbReference>
<dbReference type="Pfam" id="PF00057">
    <property type="entry name" value="Ldl_recept_a"/>
    <property type="match status" value="1"/>
</dbReference>
<dbReference type="CDD" id="cd06263">
    <property type="entry name" value="MAM"/>
    <property type="match status" value="5"/>
</dbReference>
<comment type="catalytic activity">
    <reaction evidence="9">
        <text>N(tele)-phospho-L-histidyl-[protein] + H2O = L-histidyl-[protein] + phosphate</text>
        <dbReference type="Rhea" id="RHEA:47960"/>
        <dbReference type="Rhea" id="RHEA-COMP:9745"/>
        <dbReference type="Rhea" id="RHEA-COMP:10719"/>
        <dbReference type="ChEBI" id="CHEBI:15377"/>
        <dbReference type="ChEBI" id="CHEBI:29979"/>
        <dbReference type="ChEBI" id="CHEBI:43474"/>
        <dbReference type="ChEBI" id="CHEBI:83586"/>
        <dbReference type="EC" id="3.9.1.3"/>
    </reaction>
</comment>
<gene>
    <name evidence="15" type="ORF">DPX16_13185</name>
</gene>
<dbReference type="FunFam" id="3.50.20.20:FF:000001">
    <property type="entry name" value="14 kDa phosphohistidine phosphatase"/>
    <property type="match status" value="1"/>
</dbReference>
<feature type="domain" description="MAM" evidence="14">
    <location>
        <begin position="227"/>
        <end position="393"/>
    </location>
</feature>
<proteinExistence type="inferred from homology"/>
<keyword evidence="13" id="KW-0472">Membrane</keyword>
<comment type="similarity">
    <text evidence="2">Belongs to the janus family.</text>
</comment>
<evidence type="ECO:0000256" key="8">
    <source>
        <dbReference type="ARBA" id="ARBA00049028"/>
    </source>
</evidence>
<dbReference type="GO" id="GO:0016020">
    <property type="term" value="C:membrane"/>
    <property type="evidence" value="ECO:0007669"/>
    <property type="project" value="InterPro"/>
</dbReference>
<feature type="disulfide bond" evidence="12">
    <location>
        <begin position="402"/>
        <end position="414"/>
    </location>
</feature>
<protein>
    <recommendedName>
        <fullName evidence="4">14 kDa phosphohistidine phosphatase</fullName>
        <ecNumber evidence="3">3.9.1.3</ecNumber>
    </recommendedName>
    <alternativeName>
        <fullName evidence="7">Phosphohistidine phosphatase 1</fullName>
    </alternativeName>
    <alternativeName>
        <fullName evidence="6">Protein histidine phosphatase</fullName>
    </alternativeName>
</protein>
<feature type="domain" description="MAM" evidence="14">
    <location>
        <begin position="1113"/>
        <end position="1273"/>
    </location>
</feature>
<dbReference type="Gene3D" id="2.60.120.200">
    <property type="match status" value="6"/>
</dbReference>
<evidence type="ECO:0000259" key="14">
    <source>
        <dbReference type="PROSITE" id="PS50060"/>
    </source>
</evidence>
<dbReference type="EC" id="3.9.1.3" evidence="3"/>
<comment type="function">
    <text evidence="1">Exhibits phosphohistidine phosphatase activity.</text>
</comment>
<feature type="domain" description="MAM" evidence="14">
    <location>
        <begin position="626"/>
        <end position="794"/>
    </location>
</feature>
<dbReference type="PROSITE" id="PS50060">
    <property type="entry name" value="MAM_2"/>
    <property type="match status" value="6"/>
</dbReference>
<evidence type="ECO:0000256" key="9">
    <source>
        <dbReference type="ARBA" id="ARBA00049335"/>
    </source>
</evidence>
<dbReference type="SUPFAM" id="SSF143724">
    <property type="entry name" value="PHP14-like"/>
    <property type="match status" value="1"/>
</dbReference>
<keyword evidence="5 12" id="KW-1015">Disulfide bond</keyword>
<organism evidence="15 16">
    <name type="scientific">Anabarilius grahami</name>
    <name type="common">Kanglang fish</name>
    <name type="synonym">Barilius grahami</name>
    <dbReference type="NCBI Taxonomy" id="495550"/>
    <lineage>
        <taxon>Eukaryota</taxon>
        <taxon>Metazoa</taxon>
        <taxon>Chordata</taxon>
        <taxon>Craniata</taxon>
        <taxon>Vertebrata</taxon>
        <taxon>Euteleostomi</taxon>
        <taxon>Actinopterygii</taxon>
        <taxon>Neopterygii</taxon>
        <taxon>Teleostei</taxon>
        <taxon>Ostariophysi</taxon>
        <taxon>Cypriniformes</taxon>
        <taxon>Xenocyprididae</taxon>
        <taxon>Xenocypridinae</taxon>
        <taxon>Xenocypridinae incertae sedis</taxon>
        <taxon>Anabarilius</taxon>
    </lineage>
</organism>
<name>A0A3N0YNG3_ANAGA</name>
<feature type="domain" description="MAM" evidence="14">
    <location>
        <begin position="952"/>
        <end position="1110"/>
    </location>
</feature>
<dbReference type="InterPro" id="IPR051560">
    <property type="entry name" value="MAM_domain-containing"/>
</dbReference>